<dbReference type="EMBL" id="CP054836">
    <property type="protein sequence ID" value="QKV16996.1"/>
    <property type="molecule type" value="Genomic_DNA"/>
</dbReference>
<dbReference type="Gene3D" id="3.40.50.2300">
    <property type="match status" value="1"/>
</dbReference>
<feature type="domain" description="Response regulatory" evidence="8">
    <location>
        <begin position="7"/>
        <end position="120"/>
    </location>
</feature>
<keyword evidence="4 7" id="KW-0238">DNA-binding</keyword>
<evidence type="ECO:0000256" key="2">
    <source>
        <dbReference type="ARBA" id="ARBA00023012"/>
    </source>
</evidence>
<dbReference type="GO" id="GO:0006355">
    <property type="term" value="P:regulation of DNA-templated transcription"/>
    <property type="evidence" value="ECO:0007669"/>
    <property type="project" value="InterPro"/>
</dbReference>
<reference evidence="10 11" key="1">
    <citation type="submission" date="2020-06" db="EMBL/GenBank/DDBJ databases">
        <title>Oricola thermophila sp. nov. isolated from a tidal sediments.</title>
        <authorList>
            <person name="Kwon K.K."/>
            <person name="Yang S.-H."/>
            <person name="Park M.-J."/>
        </authorList>
    </citation>
    <scope>NUCLEOTIDE SEQUENCE [LARGE SCALE GENOMIC DNA]</scope>
    <source>
        <strain evidence="10 11">MEBiC13590</strain>
    </source>
</reference>
<evidence type="ECO:0000259" key="9">
    <source>
        <dbReference type="PROSITE" id="PS51755"/>
    </source>
</evidence>
<organism evidence="10 11">
    <name type="scientific">Oricola thermophila</name>
    <dbReference type="NCBI Taxonomy" id="2742145"/>
    <lineage>
        <taxon>Bacteria</taxon>
        <taxon>Pseudomonadati</taxon>
        <taxon>Pseudomonadota</taxon>
        <taxon>Alphaproteobacteria</taxon>
        <taxon>Hyphomicrobiales</taxon>
        <taxon>Ahrensiaceae</taxon>
        <taxon>Oricola</taxon>
    </lineage>
</organism>
<evidence type="ECO:0000313" key="10">
    <source>
        <dbReference type="EMBL" id="QKV16996.1"/>
    </source>
</evidence>
<evidence type="ECO:0000256" key="1">
    <source>
        <dbReference type="ARBA" id="ARBA00022553"/>
    </source>
</evidence>
<dbReference type="GO" id="GO:0000156">
    <property type="term" value="F:phosphorelay response regulator activity"/>
    <property type="evidence" value="ECO:0007669"/>
    <property type="project" value="TreeGrafter"/>
</dbReference>
<dbReference type="GO" id="GO:0000976">
    <property type="term" value="F:transcription cis-regulatory region binding"/>
    <property type="evidence" value="ECO:0007669"/>
    <property type="project" value="TreeGrafter"/>
</dbReference>
<sequence length="241" mass="26839">MSREQPLVAIIEDDAEIGEILIAILSDSGFRTRHFFSAAEFEASLAETRPEICLVDLGLPGENGLDLVKRLDSCPEIGTIIISGRRGLTDKIVGLEMGADDYIAKPFEPAEIVARIRSVLRRARRNAPTATQTNDKTKARFDGWTVDLSSYTLQAADNRTIPLSQAEMDVLKVFLSAPNRLFTRAQIMDRIATDPDGHFDRSIDVRISRLRTKFGEDPQNPKIIKTVYGAGYIFVANVKWT</sequence>
<keyword evidence="3" id="KW-0805">Transcription regulation</keyword>
<dbReference type="Pfam" id="PF00072">
    <property type="entry name" value="Response_reg"/>
    <property type="match status" value="1"/>
</dbReference>
<name>A0A6N1V7R4_9HYPH</name>
<dbReference type="GO" id="GO:0005829">
    <property type="term" value="C:cytosol"/>
    <property type="evidence" value="ECO:0007669"/>
    <property type="project" value="TreeGrafter"/>
</dbReference>
<keyword evidence="2" id="KW-0902">Two-component regulatory system</keyword>
<dbReference type="InterPro" id="IPR001867">
    <property type="entry name" value="OmpR/PhoB-type_DNA-bd"/>
</dbReference>
<keyword evidence="1 6" id="KW-0597">Phosphoprotein</keyword>
<dbReference type="SMART" id="SM00862">
    <property type="entry name" value="Trans_reg_C"/>
    <property type="match status" value="1"/>
</dbReference>
<dbReference type="InterPro" id="IPR016032">
    <property type="entry name" value="Sig_transdc_resp-reg_C-effctor"/>
</dbReference>
<dbReference type="CDD" id="cd00383">
    <property type="entry name" value="trans_reg_C"/>
    <property type="match status" value="1"/>
</dbReference>
<dbReference type="KEGG" id="orm:HTY61_00200"/>
<evidence type="ECO:0000256" key="4">
    <source>
        <dbReference type="ARBA" id="ARBA00023125"/>
    </source>
</evidence>
<dbReference type="InterPro" id="IPR001789">
    <property type="entry name" value="Sig_transdc_resp-reg_receiver"/>
</dbReference>
<dbReference type="SMART" id="SM00448">
    <property type="entry name" value="REC"/>
    <property type="match status" value="1"/>
</dbReference>
<dbReference type="InterPro" id="IPR011006">
    <property type="entry name" value="CheY-like_superfamily"/>
</dbReference>
<feature type="modified residue" description="4-aspartylphosphate" evidence="6">
    <location>
        <position position="56"/>
    </location>
</feature>
<dbReference type="InterPro" id="IPR036388">
    <property type="entry name" value="WH-like_DNA-bd_sf"/>
</dbReference>
<dbReference type="SUPFAM" id="SSF46894">
    <property type="entry name" value="C-terminal effector domain of the bipartite response regulators"/>
    <property type="match status" value="1"/>
</dbReference>
<dbReference type="PROSITE" id="PS51755">
    <property type="entry name" value="OMPR_PHOB"/>
    <property type="match status" value="1"/>
</dbReference>
<evidence type="ECO:0000256" key="7">
    <source>
        <dbReference type="PROSITE-ProRule" id="PRU01091"/>
    </source>
</evidence>
<dbReference type="PROSITE" id="PS50110">
    <property type="entry name" value="RESPONSE_REGULATORY"/>
    <property type="match status" value="1"/>
</dbReference>
<dbReference type="Pfam" id="PF00486">
    <property type="entry name" value="Trans_reg_C"/>
    <property type="match status" value="1"/>
</dbReference>
<dbReference type="Gene3D" id="6.10.250.690">
    <property type="match status" value="1"/>
</dbReference>
<evidence type="ECO:0000256" key="3">
    <source>
        <dbReference type="ARBA" id="ARBA00023015"/>
    </source>
</evidence>
<evidence type="ECO:0000256" key="5">
    <source>
        <dbReference type="ARBA" id="ARBA00023163"/>
    </source>
</evidence>
<evidence type="ECO:0000259" key="8">
    <source>
        <dbReference type="PROSITE" id="PS50110"/>
    </source>
</evidence>
<dbReference type="SUPFAM" id="SSF52172">
    <property type="entry name" value="CheY-like"/>
    <property type="match status" value="1"/>
</dbReference>
<evidence type="ECO:0000256" key="6">
    <source>
        <dbReference type="PROSITE-ProRule" id="PRU00169"/>
    </source>
</evidence>
<dbReference type="PANTHER" id="PTHR48111:SF4">
    <property type="entry name" value="DNA-BINDING DUAL TRANSCRIPTIONAL REGULATOR OMPR"/>
    <property type="match status" value="1"/>
</dbReference>
<dbReference type="RefSeq" id="WP_175274892.1">
    <property type="nucleotide sequence ID" value="NZ_CP054836.1"/>
</dbReference>
<dbReference type="AlphaFoldDB" id="A0A6N1V7R4"/>
<gene>
    <name evidence="10" type="ORF">HTY61_00200</name>
</gene>
<protein>
    <submittedName>
        <fullName evidence="10">Response regulator transcription factor</fullName>
    </submittedName>
</protein>
<dbReference type="Proteomes" id="UP000509367">
    <property type="component" value="Chromosome"/>
</dbReference>
<accession>A0A6N1V7R4</accession>
<feature type="DNA-binding region" description="OmpR/PhoB-type" evidence="7">
    <location>
        <begin position="136"/>
        <end position="236"/>
    </location>
</feature>
<dbReference type="InterPro" id="IPR039420">
    <property type="entry name" value="WalR-like"/>
</dbReference>
<dbReference type="PANTHER" id="PTHR48111">
    <property type="entry name" value="REGULATOR OF RPOS"/>
    <property type="match status" value="1"/>
</dbReference>
<dbReference type="GO" id="GO:0032993">
    <property type="term" value="C:protein-DNA complex"/>
    <property type="evidence" value="ECO:0007669"/>
    <property type="project" value="TreeGrafter"/>
</dbReference>
<proteinExistence type="predicted"/>
<keyword evidence="11" id="KW-1185">Reference proteome</keyword>
<evidence type="ECO:0000313" key="11">
    <source>
        <dbReference type="Proteomes" id="UP000509367"/>
    </source>
</evidence>
<dbReference type="Gene3D" id="1.10.10.10">
    <property type="entry name" value="Winged helix-like DNA-binding domain superfamily/Winged helix DNA-binding domain"/>
    <property type="match status" value="1"/>
</dbReference>
<feature type="domain" description="OmpR/PhoB-type" evidence="9">
    <location>
        <begin position="136"/>
        <end position="236"/>
    </location>
</feature>
<keyword evidence="5" id="KW-0804">Transcription</keyword>